<evidence type="ECO:0000256" key="1">
    <source>
        <dbReference type="SAM" id="MobiDB-lite"/>
    </source>
</evidence>
<reference evidence="2" key="1">
    <citation type="journal article" date="2023" name="Plant J.">
        <title>The genome of the king protea, Protea cynaroides.</title>
        <authorList>
            <person name="Chang J."/>
            <person name="Duong T.A."/>
            <person name="Schoeman C."/>
            <person name="Ma X."/>
            <person name="Roodt D."/>
            <person name="Barker N."/>
            <person name="Li Z."/>
            <person name="Van de Peer Y."/>
            <person name="Mizrachi E."/>
        </authorList>
    </citation>
    <scope>NUCLEOTIDE SEQUENCE</scope>
    <source>
        <tissue evidence="2">Young leaves</tissue>
    </source>
</reference>
<accession>A0A9Q0HA07</accession>
<name>A0A9Q0HA07_9MAGN</name>
<dbReference type="Proteomes" id="UP001141806">
    <property type="component" value="Unassembled WGS sequence"/>
</dbReference>
<evidence type="ECO:0000313" key="3">
    <source>
        <dbReference type="Proteomes" id="UP001141806"/>
    </source>
</evidence>
<protein>
    <submittedName>
        <fullName evidence="2">Uncharacterized protein</fullName>
    </submittedName>
</protein>
<gene>
    <name evidence="2" type="ORF">NE237_021301</name>
</gene>
<evidence type="ECO:0000313" key="2">
    <source>
        <dbReference type="EMBL" id="KAJ4961391.1"/>
    </source>
</evidence>
<keyword evidence="3" id="KW-1185">Reference proteome</keyword>
<dbReference type="AlphaFoldDB" id="A0A9Q0HA07"/>
<comment type="caution">
    <text evidence="2">The sequence shown here is derived from an EMBL/GenBank/DDBJ whole genome shotgun (WGS) entry which is preliminary data.</text>
</comment>
<dbReference type="EMBL" id="JAMYWD010000009">
    <property type="protein sequence ID" value="KAJ4961391.1"/>
    <property type="molecule type" value="Genomic_DNA"/>
</dbReference>
<proteinExistence type="predicted"/>
<feature type="region of interest" description="Disordered" evidence="1">
    <location>
        <begin position="31"/>
        <end position="51"/>
    </location>
</feature>
<organism evidence="2 3">
    <name type="scientific">Protea cynaroides</name>
    <dbReference type="NCBI Taxonomy" id="273540"/>
    <lineage>
        <taxon>Eukaryota</taxon>
        <taxon>Viridiplantae</taxon>
        <taxon>Streptophyta</taxon>
        <taxon>Embryophyta</taxon>
        <taxon>Tracheophyta</taxon>
        <taxon>Spermatophyta</taxon>
        <taxon>Magnoliopsida</taxon>
        <taxon>Proteales</taxon>
        <taxon>Proteaceae</taxon>
        <taxon>Protea</taxon>
    </lineage>
</organism>
<sequence length="221" mass="25078">MRDYSCKGKAIADTDVSKKWNISMNPTSNKGIVLGSPTHTPLVSSEETKKLDPVGPLNDLPMIVAGTRAINPQSFNEAPHTNLSVHEIFGCYEVLKTLSTIDRANLMVKRVKSWDAKHSGLLQQNESITQDLTRERESTITERRKFKPLRNDMGSVASMQALCRLHNFIRERTPGYDFSRFIVDLDAPSLHILMKKSTFNLQTLLMLKQRPVYKLRRSPLP</sequence>